<proteinExistence type="predicted"/>
<feature type="compositionally biased region" description="Basic and acidic residues" evidence="1">
    <location>
        <begin position="27"/>
        <end position="38"/>
    </location>
</feature>
<reference evidence="3" key="1">
    <citation type="submission" date="2016-03" db="EMBL/GenBank/DDBJ databases">
        <authorList>
            <person name="Devillers H."/>
        </authorList>
    </citation>
    <scope>NUCLEOTIDE SEQUENCE [LARGE SCALE GENOMIC DNA]</scope>
</reference>
<evidence type="ECO:0000313" key="3">
    <source>
        <dbReference type="Proteomes" id="UP000190274"/>
    </source>
</evidence>
<dbReference type="Proteomes" id="UP000190274">
    <property type="component" value="Chromosome G"/>
</dbReference>
<feature type="compositionally biased region" description="Polar residues" evidence="1">
    <location>
        <begin position="188"/>
        <end position="198"/>
    </location>
</feature>
<dbReference type="AlphaFoldDB" id="A0A1G4JWU3"/>
<evidence type="ECO:0000313" key="2">
    <source>
        <dbReference type="EMBL" id="SCU95519.1"/>
    </source>
</evidence>
<name>A0A1G4JWU3_9SACH</name>
<organism evidence="2 3">
    <name type="scientific">Lachancea dasiensis</name>
    <dbReference type="NCBI Taxonomy" id="1072105"/>
    <lineage>
        <taxon>Eukaryota</taxon>
        <taxon>Fungi</taxon>
        <taxon>Dikarya</taxon>
        <taxon>Ascomycota</taxon>
        <taxon>Saccharomycotina</taxon>
        <taxon>Saccharomycetes</taxon>
        <taxon>Saccharomycetales</taxon>
        <taxon>Saccharomycetaceae</taxon>
        <taxon>Lachancea</taxon>
    </lineage>
</organism>
<sequence length="301" mass="33328">MHDAASGPAHQKNQLRELSSLLFQQRLGDRRSESRESNFGDDPSEASGRGSYTTGAILSEGAKDTSSQTSKRPLSQSISFSTNAVRLKRPRTHLETLSLEIQEDSSVPRSLATPSHEDGVPESFNGAPRMRNSSDFGEVPIAEETFVEEHTLDETLPFTSNQAPSMQFDAGITPIRGTESIKSRINDQHNSPHTSKSISSRERPLSCKDISSILRLFLLPTSSSLARDARLELHDFLSDESYPSLSQLPEGGGKANVDEVSTFLQYYNLLPESCTPLQFFEFSSEYLCAEDLTFLENILFT</sequence>
<dbReference type="EMBL" id="LT598457">
    <property type="protein sequence ID" value="SCU95519.1"/>
    <property type="molecule type" value="Genomic_DNA"/>
</dbReference>
<feature type="region of interest" description="Disordered" evidence="1">
    <location>
        <begin position="101"/>
        <end position="131"/>
    </location>
</feature>
<keyword evidence="3" id="KW-1185">Reference proteome</keyword>
<accession>A0A1G4JWU3</accession>
<feature type="region of interest" description="Disordered" evidence="1">
    <location>
        <begin position="183"/>
        <end position="203"/>
    </location>
</feature>
<evidence type="ECO:0000256" key="1">
    <source>
        <dbReference type="SAM" id="MobiDB-lite"/>
    </source>
</evidence>
<protein>
    <submittedName>
        <fullName evidence="2">LADA_0G16050g1_1</fullName>
    </submittedName>
</protein>
<feature type="compositionally biased region" description="Polar residues" evidence="1">
    <location>
        <begin position="64"/>
        <end position="77"/>
    </location>
</feature>
<dbReference type="OrthoDB" id="4036624at2759"/>
<feature type="region of interest" description="Disordered" evidence="1">
    <location>
        <begin position="1"/>
        <end position="77"/>
    </location>
</feature>
<gene>
    <name evidence="2" type="ORF">LADA_0G16050G</name>
</gene>